<comment type="subcellular location">
    <subcellularLocation>
        <location evidence="1">Membrane</location>
        <topology evidence="1">Peripheral membrane protein</topology>
    </subcellularLocation>
</comment>
<sequence>WPFLFPTQNYRIPRGFANLLEGLTREVLREQPKDIPLFAASYFSDLLKNREGTGFDPAEWGSSLEDRFYNNHSFQHAEEDIFTPRSEGVNSFKKSANMVDGSMEFPQPLDVPLEEEHKAQPQEVPSEEEPKIRQQDVPSEEEPKIEQQGVPSEEEPKIEQHVPSEEEPK</sequence>
<dbReference type="PANTHER" id="PTHR10699:SF16">
    <property type="entry name" value="SPERM SURFACE PROTEIN SP17"/>
    <property type="match status" value="1"/>
</dbReference>
<dbReference type="Gene3D" id="1.20.890.10">
    <property type="entry name" value="cAMP-dependent protein kinase regulatory subunit, dimerization-anchoring domain"/>
    <property type="match status" value="1"/>
</dbReference>
<dbReference type="InterPro" id="IPR003117">
    <property type="entry name" value="cAMP_dep_PK_reg_su_I/II_a/b"/>
</dbReference>
<proteinExistence type="predicted"/>
<accession>A0ABN9FXK8</accession>
<dbReference type="SMART" id="SM00394">
    <property type="entry name" value="RIIa"/>
    <property type="match status" value="1"/>
</dbReference>
<reference evidence="5" key="1">
    <citation type="submission" date="2023-05" db="EMBL/GenBank/DDBJ databases">
        <authorList>
            <person name="Stuckert A."/>
        </authorList>
    </citation>
    <scope>NUCLEOTIDE SEQUENCE</scope>
</reference>
<dbReference type="PANTHER" id="PTHR10699">
    <property type="entry name" value="NEUROMODULIN"/>
    <property type="match status" value="1"/>
</dbReference>
<feature type="non-terminal residue" evidence="5">
    <location>
        <position position="169"/>
    </location>
</feature>
<dbReference type="InterPro" id="IPR012105">
    <property type="entry name" value="Sp17"/>
</dbReference>
<keyword evidence="6" id="KW-1185">Reference proteome</keyword>
<name>A0ABN9FXK8_9NEOB</name>
<keyword evidence="2" id="KW-0472">Membrane</keyword>
<evidence type="ECO:0000259" key="4">
    <source>
        <dbReference type="SMART" id="SM00394"/>
    </source>
</evidence>
<dbReference type="InterPro" id="IPR047579">
    <property type="entry name" value="DD_CABYR_SP17"/>
</dbReference>
<feature type="region of interest" description="Disordered" evidence="3">
    <location>
        <begin position="79"/>
        <end position="169"/>
    </location>
</feature>
<feature type="non-terminal residue" evidence="5">
    <location>
        <position position="1"/>
    </location>
</feature>
<protein>
    <recommendedName>
        <fullName evidence="4">RIIa domain-containing protein</fullName>
    </recommendedName>
</protein>
<evidence type="ECO:0000256" key="2">
    <source>
        <dbReference type="ARBA" id="ARBA00023136"/>
    </source>
</evidence>
<evidence type="ECO:0000313" key="6">
    <source>
        <dbReference type="Proteomes" id="UP001162483"/>
    </source>
</evidence>
<dbReference type="PIRSF" id="PIRSF016533">
    <property type="entry name" value="Sp17"/>
    <property type="match status" value="1"/>
</dbReference>
<evidence type="ECO:0000313" key="5">
    <source>
        <dbReference type="EMBL" id="CAI9601399.1"/>
    </source>
</evidence>
<organism evidence="5 6">
    <name type="scientific">Staurois parvus</name>
    <dbReference type="NCBI Taxonomy" id="386267"/>
    <lineage>
        <taxon>Eukaryota</taxon>
        <taxon>Metazoa</taxon>
        <taxon>Chordata</taxon>
        <taxon>Craniata</taxon>
        <taxon>Vertebrata</taxon>
        <taxon>Euteleostomi</taxon>
        <taxon>Amphibia</taxon>
        <taxon>Batrachia</taxon>
        <taxon>Anura</taxon>
        <taxon>Neobatrachia</taxon>
        <taxon>Ranoidea</taxon>
        <taxon>Ranidae</taxon>
        <taxon>Staurois</taxon>
    </lineage>
</organism>
<dbReference type="SUPFAM" id="SSF47391">
    <property type="entry name" value="Dimerization-anchoring domain of cAMP-dependent PK regulatory subunit"/>
    <property type="match status" value="1"/>
</dbReference>
<feature type="domain" description="RIIa" evidence="4">
    <location>
        <begin position="14"/>
        <end position="51"/>
    </location>
</feature>
<evidence type="ECO:0000256" key="1">
    <source>
        <dbReference type="ARBA" id="ARBA00004170"/>
    </source>
</evidence>
<comment type="caution">
    <text evidence="5">The sequence shown here is derived from an EMBL/GenBank/DDBJ whole genome shotgun (WGS) entry which is preliminary data.</text>
</comment>
<dbReference type="EMBL" id="CATNWA010017562">
    <property type="protein sequence ID" value="CAI9601399.1"/>
    <property type="molecule type" value="Genomic_DNA"/>
</dbReference>
<feature type="compositionally biased region" description="Basic and acidic residues" evidence="3">
    <location>
        <begin position="154"/>
        <end position="169"/>
    </location>
</feature>
<dbReference type="Pfam" id="PF02197">
    <property type="entry name" value="RIIa"/>
    <property type="match status" value="1"/>
</dbReference>
<evidence type="ECO:0000256" key="3">
    <source>
        <dbReference type="SAM" id="MobiDB-lite"/>
    </source>
</evidence>
<dbReference type="Proteomes" id="UP001162483">
    <property type="component" value="Unassembled WGS sequence"/>
</dbReference>
<dbReference type="CDD" id="cd12100">
    <property type="entry name" value="DD_CABYR_SP17"/>
    <property type="match status" value="1"/>
</dbReference>
<gene>
    <name evidence="5" type="ORF">SPARVUS_LOCUS12973683</name>
</gene>